<dbReference type="Gene3D" id="3.30.1330.30">
    <property type="match status" value="1"/>
</dbReference>
<dbReference type="Pfam" id="PF22435">
    <property type="entry name" value="MRM3-like_sub_bind"/>
    <property type="match status" value="1"/>
</dbReference>
<dbReference type="InterPro" id="IPR029026">
    <property type="entry name" value="tRNA_m1G_MTases_N"/>
</dbReference>
<keyword evidence="2 5" id="KW-0489">Methyltransferase</keyword>
<reference evidence="5" key="2">
    <citation type="submission" date="2021-04" db="EMBL/GenBank/DDBJ databases">
        <authorList>
            <person name="Gilroy R."/>
        </authorList>
    </citation>
    <scope>NUCLEOTIDE SEQUENCE</scope>
    <source>
        <strain evidence="5">CHK169-4300</strain>
    </source>
</reference>
<reference evidence="5" key="1">
    <citation type="journal article" date="2021" name="PeerJ">
        <title>Extensive microbial diversity within the chicken gut microbiome revealed by metagenomics and culture.</title>
        <authorList>
            <person name="Gilroy R."/>
            <person name="Ravi A."/>
            <person name="Getino M."/>
            <person name="Pursley I."/>
            <person name="Horton D.L."/>
            <person name="Alikhan N.F."/>
            <person name="Baker D."/>
            <person name="Gharbi K."/>
            <person name="Hall N."/>
            <person name="Watson M."/>
            <person name="Adriaenssens E.M."/>
            <person name="Foster-Nyarko E."/>
            <person name="Jarju S."/>
            <person name="Secka A."/>
            <person name="Antonio M."/>
            <person name="Oren A."/>
            <person name="Chaudhuri R.R."/>
            <person name="La Ragione R."/>
            <person name="Hildebrand F."/>
            <person name="Pallen M.J."/>
        </authorList>
    </citation>
    <scope>NUCLEOTIDE SEQUENCE</scope>
    <source>
        <strain evidence="5">CHK169-4300</strain>
    </source>
</reference>
<evidence type="ECO:0000256" key="3">
    <source>
        <dbReference type="ARBA" id="ARBA00022679"/>
    </source>
</evidence>
<dbReference type="PANTHER" id="PTHR43191">
    <property type="entry name" value="RRNA METHYLTRANSFERASE 3"/>
    <property type="match status" value="1"/>
</dbReference>
<dbReference type="Pfam" id="PF00588">
    <property type="entry name" value="SpoU_methylase"/>
    <property type="match status" value="1"/>
</dbReference>
<comment type="similarity">
    <text evidence="1">Belongs to the class IV-like SAM-binding methyltransferase superfamily. RNA methyltransferase TrmH family.</text>
</comment>
<dbReference type="AlphaFoldDB" id="A0A9D2G2J1"/>
<sequence length="255" mass="28741">MFQITSVNNPQVKKWKKLNLKKERKKQQSYLVEGFHLVEEALKYKKEEIIHVIVREDLLEEEDFLNLNLDKKQIIVISLNVAEEISETQTNQGIFAELTIAEHTFPKKVEGPILLLDAVQDPGNVGTMIRSADAAGFQGVFFGKGTVDLYNSKTLRSAQGSHFHLEVYEGDLKEFIKTFKKEGYPVFGTALNKEAISYKDVYIDTPFALVVGNEGSGMNEEIISMIDQNIFIPMVGHAESLNVAIAASILMFHFI</sequence>
<dbReference type="SUPFAM" id="SSF55315">
    <property type="entry name" value="L30e-like"/>
    <property type="match status" value="1"/>
</dbReference>
<dbReference type="InterPro" id="IPR051259">
    <property type="entry name" value="rRNA_Methyltransferase"/>
</dbReference>
<organism evidence="5 6">
    <name type="scientific">Candidatus Atopostipes pullistercoris</name>
    <dbReference type="NCBI Taxonomy" id="2838467"/>
    <lineage>
        <taxon>Bacteria</taxon>
        <taxon>Bacillati</taxon>
        <taxon>Bacillota</taxon>
        <taxon>Bacilli</taxon>
        <taxon>Lactobacillales</taxon>
        <taxon>Carnobacteriaceae</taxon>
        <taxon>Atopostipes</taxon>
    </lineage>
</organism>
<dbReference type="SMART" id="SM00967">
    <property type="entry name" value="SpoU_sub_bind"/>
    <property type="match status" value="1"/>
</dbReference>
<dbReference type="InterPro" id="IPR013123">
    <property type="entry name" value="SpoU_subst-bd"/>
</dbReference>
<dbReference type="GO" id="GO:0006396">
    <property type="term" value="P:RNA processing"/>
    <property type="evidence" value="ECO:0007669"/>
    <property type="project" value="InterPro"/>
</dbReference>
<dbReference type="Proteomes" id="UP000824106">
    <property type="component" value="Unassembled WGS sequence"/>
</dbReference>
<dbReference type="CDD" id="cd18095">
    <property type="entry name" value="SpoU-like_rRNA-MTase"/>
    <property type="match status" value="1"/>
</dbReference>
<evidence type="ECO:0000256" key="1">
    <source>
        <dbReference type="ARBA" id="ARBA00007228"/>
    </source>
</evidence>
<dbReference type="SUPFAM" id="SSF75217">
    <property type="entry name" value="alpha/beta knot"/>
    <property type="match status" value="1"/>
</dbReference>
<keyword evidence="3" id="KW-0808">Transferase</keyword>
<dbReference type="InterPro" id="IPR029028">
    <property type="entry name" value="Alpha/beta_knot_MTases"/>
</dbReference>
<proteinExistence type="inferred from homology"/>
<dbReference type="InterPro" id="IPR029064">
    <property type="entry name" value="Ribosomal_eL30-like_sf"/>
</dbReference>
<gene>
    <name evidence="5" type="ORF">H9808_04955</name>
</gene>
<evidence type="ECO:0000313" key="6">
    <source>
        <dbReference type="Proteomes" id="UP000824106"/>
    </source>
</evidence>
<dbReference type="PANTHER" id="PTHR43191:SF2">
    <property type="entry name" value="RRNA METHYLTRANSFERASE 3, MITOCHONDRIAL"/>
    <property type="match status" value="1"/>
</dbReference>
<dbReference type="GO" id="GO:0005737">
    <property type="term" value="C:cytoplasm"/>
    <property type="evidence" value="ECO:0007669"/>
    <property type="project" value="UniProtKB-ARBA"/>
</dbReference>
<dbReference type="InterPro" id="IPR053888">
    <property type="entry name" value="MRM3-like_sub_bind"/>
</dbReference>
<dbReference type="InterPro" id="IPR001537">
    <property type="entry name" value="SpoU_MeTrfase"/>
</dbReference>
<dbReference type="GO" id="GO:0008173">
    <property type="term" value="F:RNA methyltransferase activity"/>
    <property type="evidence" value="ECO:0007669"/>
    <property type="project" value="InterPro"/>
</dbReference>
<evidence type="ECO:0000259" key="4">
    <source>
        <dbReference type="SMART" id="SM00967"/>
    </source>
</evidence>
<protein>
    <submittedName>
        <fullName evidence="5">RNA methyltransferase</fullName>
    </submittedName>
</protein>
<evidence type="ECO:0000256" key="2">
    <source>
        <dbReference type="ARBA" id="ARBA00022603"/>
    </source>
</evidence>
<feature type="domain" description="RNA 2-O ribose methyltransferase substrate binding" evidence="4">
    <location>
        <begin position="31"/>
        <end position="104"/>
    </location>
</feature>
<dbReference type="GO" id="GO:0032259">
    <property type="term" value="P:methylation"/>
    <property type="evidence" value="ECO:0007669"/>
    <property type="project" value="UniProtKB-KW"/>
</dbReference>
<evidence type="ECO:0000313" key="5">
    <source>
        <dbReference type="EMBL" id="HIZ71096.1"/>
    </source>
</evidence>
<accession>A0A9D2G2J1</accession>
<dbReference type="Gene3D" id="3.40.1280.10">
    <property type="match status" value="1"/>
</dbReference>
<name>A0A9D2G2J1_9LACT</name>
<comment type="caution">
    <text evidence="5">The sequence shown here is derived from an EMBL/GenBank/DDBJ whole genome shotgun (WGS) entry which is preliminary data.</text>
</comment>
<dbReference type="GO" id="GO:0003723">
    <property type="term" value="F:RNA binding"/>
    <property type="evidence" value="ECO:0007669"/>
    <property type="project" value="InterPro"/>
</dbReference>
<dbReference type="EMBL" id="DXAZ01000067">
    <property type="protein sequence ID" value="HIZ71096.1"/>
    <property type="molecule type" value="Genomic_DNA"/>
</dbReference>